<evidence type="ECO:0000313" key="2">
    <source>
        <dbReference type="Proteomes" id="UP000239724"/>
    </source>
</evidence>
<dbReference type="EMBL" id="NHRY01000036">
    <property type="protein sequence ID" value="PPQ39014.1"/>
    <property type="molecule type" value="Genomic_DNA"/>
</dbReference>
<organism evidence="1 2">
    <name type="scientific">Rhodopila globiformis</name>
    <name type="common">Rhodopseudomonas globiformis</name>
    <dbReference type="NCBI Taxonomy" id="1071"/>
    <lineage>
        <taxon>Bacteria</taxon>
        <taxon>Pseudomonadati</taxon>
        <taxon>Pseudomonadota</taxon>
        <taxon>Alphaproteobacteria</taxon>
        <taxon>Acetobacterales</taxon>
        <taxon>Acetobacteraceae</taxon>
        <taxon>Rhodopila</taxon>
    </lineage>
</organism>
<dbReference type="PANTHER" id="PTHR34235">
    <property type="entry name" value="SLR1203 PROTEIN-RELATED"/>
    <property type="match status" value="1"/>
</dbReference>
<name>A0A2S6NNR7_RHOGL</name>
<keyword evidence="2" id="KW-1185">Reference proteome</keyword>
<protein>
    <recommendedName>
        <fullName evidence="3">DUF29 domain-containing protein</fullName>
    </recommendedName>
</protein>
<reference evidence="1 2" key="1">
    <citation type="journal article" date="2018" name="Arch. Microbiol.">
        <title>New insights into the metabolic potential of the phototrophic purple bacterium Rhodopila globiformis DSM 161(T) from its draft genome sequence and evidence for a vanadium-dependent nitrogenase.</title>
        <authorList>
            <person name="Imhoff J.F."/>
            <person name="Rahn T."/>
            <person name="Kunzel S."/>
            <person name="Neulinger S.C."/>
        </authorList>
    </citation>
    <scope>NUCLEOTIDE SEQUENCE [LARGE SCALE GENOMIC DNA]</scope>
    <source>
        <strain evidence="1 2">DSM 161</strain>
    </source>
</reference>
<dbReference type="RefSeq" id="WP_104517099.1">
    <property type="nucleotide sequence ID" value="NZ_NHRY01000036.1"/>
</dbReference>
<evidence type="ECO:0000313" key="1">
    <source>
        <dbReference type="EMBL" id="PPQ39014.1"/>
    </source>
</evidence>
<dbReference type="AlphaFoldDB" id="A0A2S6NNR7"/>
<proteinExistence type="predicted"/>
<dbReference type="PANTHER" id="PTHR34235:SF3">
    <property type="entry name" value="SLR1203 PROTEIN"/>
    <property type="match status" value="1"/>
</dbReference>
<dbReference type="InterPro" id="IPR002636">
    <property type="entry name" value="DUF29"/>
</dbReference>
<accession>A0A2S6NNR7</accession>
<dbReference type="Pfam" id="PF01724">
    <property type="entry name" value="DUF29"/>
    <property type="match status" value="1"/>
</dbReference>
<comment type="caution">
    <text evidence="1">The sequence shown here is derived from an EMBL/GenBank/DDBJ whole genome shotgun (WGS) entry which is preliminary data.</text>
</comment>
<evidence type="ECO:0008006" key="3">
    <source>
        <dbReference type="Google" id="ProtNLM"/>
    </source>
</evidence>
<gene>
    <name evidence="1" type="ORF">CCS01_01640</name>
</gene>
<dbReference type="OrthoDB" id="425753at2"/>
<sequence>MPDGLYERDILAWSEHQADLLRRLAQGERVNDVDWVHVAEEIEDVGLSELHSVESFLNLIMLHLLKLHAWPESQACGHWRSEIVGFQRTLKRRFSPSMRRRIDVGGLYNDAIDQLRAGDPGVRLPPENPFILDHLLNDDLSSLLSRFPPD</sequence>
<dbReference type="Proteomes" id="UP000239724">
    <property type="component" value="Unassembled WGS sequence"/>
</dbReference>
<dbReference type="Gene3D" id="1.20.1220.20">
    <property type="entry name" value="Uncharcterised protein PF01724"/>
    <property type="match status" value="1"/>
</dbReference>